<name>A0A931IWT0_9BURK</name>
<keyword evidence="2" id="KW-1185">Reference proteome</keyword>
<reference evidence="1" key="1">
    <citation type="submission" date="2020-12" db="EMBL/GenBank/DDBJ databases">
        <title>The genome sequence of Inhella sp. 4Y17.</title>
        <authorList>
            <person name="Liu Y."/>
        </authorList>
    </citation>
    <scope>NUCLEOTIDE SEQUENCE</scope>
    <source>
        <strain evidence="1">4Y10</strain>
    </source>
</reference>
<comment type="caution">
    <text evidence="1">The sequence shown here is derived from an EMBL/GenBank/DDBJ whole genome shotgun (WGS) entry which is preliminary data.</text>
</comment>
<sequence>MSESRVTLEGEGGRLEGWPDITEGLRQLLTEAFEHKARRVVVLDPDFVQWPWSDPDLLHHLAQWGRLGGRRLEMLAPSYGACARRHPRFLQWRQHFDHLLTIGSFEPREVGPEWPACLMAATEGPVLRLLEFEDGRATWARSGPHAAVERRSVFDFFDAISQRSTPAWPYTQLGL</sequence>
<dbReference type="RefSeq" id="WP_198101888.1">
    <property type="nucleotide sequence ID" value="NZ_JAEDAL010000011.1"/>
</dbReference>
<gene>
    <name evidence="1" type="ORF">I7X43_15630</name>
</gene>
<proteinExistence type="predicted"/>
<dbReference type="Proteomes" id="UP000620139">
    <property type="component" value="Unassembled WGS sequence"/>
</dbReference>
<dbReference type="AlphaFoldDB" id="A0A931IWT0"/>
<accession>A0A931IWT0</accession>
<protein>
    <submittedName>
        <fullName evidence="1">Uncharacterized protein</fullName>
    </submittedName>
</protein>
<evidence type="ECO:0000313" key="1">
    <source>
        <dbReference type="EMBL" id="MBH9554272.1"/>
    </source>
</evidence>
<organism evidence="1 2">
    <name type="scientific">Inhella gelatinilytica</name>
    <dbReference type="NCBI Taxonomy" id="2795030"/>
    <lineage>
        <taxon>Bacteria</taxon>
        <taxon>Pseudomonadati</taxon>
        <taxon>Pseudomonadota</taxon>
        <taxon>Betaproteobacteria</taxon>
        <taxon>Burkholderiales</taxon>
        <taxon>Sphaerotilaceae</taxon>
        <taxon>Inhella</taxon>
    </lineage>
</organism>
<dbReference type="EMBL" id="JAEDAL010000011">
    <property type="protein sequence ID" value="MBH9554272.1"/>
    <property type="molecule type" value="Genomic_DNA"/>
</dbReference>
<evidence type="ECO:0000313" key="2">
    <source>
        <dbReference type="Proteomes" id="UP000620139"/>
    </source>
</evidence>